<dbReference type="Gene3D" id="1.20.1740.10">
    <property type="entry name" value="Amino acid/polyamine transporter I"/>
    <property type="match status" value="1"/>
</dbReference>
<organism evidence="9 10">
    <name type="scientific">Aquibacillus salsiterrae</name>
    <dbReference type="NCBI Taxonomy" id="2950439"/>
    <lineage>
        <taxon>Bacteria</taxon>
        <taxon>Bacillati</taxon>
        <taxon>Bacillota</taxon>
        <taxon>Bacilli</taxon>
        <taxon>Bacillales</taxon>
        <taxon>Bacillaceae</taxon>
        <taxon>Aquibacillus</taxon>
    </lineage>
</organism>
<keyword evidence="3" id="KW-0813">Transport</keyword>
<keyword evidence="10" id="KW-1185">Reference proteome</keyword>
<proteinExistence type="inferred from homology"/>
<keyword evidence="4" id="KW-0309">Germination</keyword>
<comment type="similarity">
    <text evidence="2">Belongs to the amino acid-polyamine-organocation (APC) superfamily. Spore germination protein (SGP) (TC 2.A.3.9) family.</text>
</comment>
<keyword evidence="6 8" id="KW-1133">Transmembrane helix</keyword>
<dbReference type="Pfam" id="PF03845">
    <property type="entry name" value="Spore_permease"/>
    <property type="match status" value="1"/>
</dbReference>
<protein>
    <submittedName>
        <fullName evidence="9">Spore germination protein</fullName>
    </submittedName>
</protein>
<name>A0A9X3WCJ1_9BACI</name>
<evidence type="ECO:0000256" key="1">
    <source>
        <dbReference type="ARBA" id="ARBA00004141"/>
    </source>
</evidence>
<evidence type="ECO:0000256" key="7">
    <source>
        <dbReference type="ARBA" id="ARBA00023136"/>
    </source>
</evidence>
<feature type="transmembrane region" description="Helical" evidence="8">
    <location>
        <begin position="41"/>
        <end position="62"/>
    </location>
</feature>
<evidence type="ECO:0000256" key="8">
    <source>
        <dbReference type="SAM" id="Phobius"/>
    </source>
</evidence>
<keyword evidence="7 8" id="KW-0472">Membrane</keyword>
<dbReference type="PANTHER" id="PTHR34975">
    <property type="entry name" value="SPORE GERMINATION PROTEIN A2"/>
    <property type="match status" value="1"/>
</dbReference>
<evidence type="ECO:0000256" key="4">
    <source>
        <dbReference type="ARBA" id="ARBA00022544"/>
    </source>
</evidence>
<gene>
    <name evidence="9" type="ORF">NC799_02950</name>
</gene>
<dbReference type="Proteomes" id="UP001145069">
    <property type="component" value="Unassembled WGS sequence"/>
</dbReference>
<feature type="transmembrane region" description="Helical" evidence="8">
    <location>
        <begin position="305"/>
        <end position="325"/>
    </location>
</feature>
<feature type="transmembrane region" description="Helical" evidence="8">
    <location>
        <begin position="118"/>
        <end position="137"/>
    </location>
</feature>
<dbReference type="EMBL" id="JAMQKC010000002">
    <property type="protein sequence ID" value="MDC3415866.1"/>
    <property type="molecule type" value="Genomic_DNA"/>
</dbReference>
<evidence type="ECO:0000256" key="2">
    <source>
        <dbReference type="ARBA" id="ARBA00007998"/>
    </source>
</evidence>
<accession>A0A9X3WCJ1</accession>
<comment type="subcellular location">
    <subcellularLocation>
        <location evidence="1">Membrane</location>
        <topology evidence="1">Multi-pass membrane protein</topology>
    </subcellularLocation>
</comment>
<dbReference type="RefSeq" id="WP_272444842.1">
    <property type="nucleotide sequence ID" value="NZ_JAMQKC010000002.1"/>
</dbReference>
<feature type="transmembrane region" description="Helical" evidence="8">
    <location>
        <begin position="149"/>
        <end position="168"/>
    </location>
</feature>
<evidence type="ECO:0000313" key="9">
    <source>
        <dbReference type="EMBL" id="MDC3415866.1"/>
    </source>
</evidence>
<sequence length="366" mass="41498">MKSQKIIISNLQFSTLVVLFTVGSSILIIPRKLAEAAEQDAWISAILTVIIGLVLVTFYSKIAGLHPDKHYFDCVKHILGKWLGGFVIAITYIFFFFLSVLVLWNIGDFLKTQILVNTPITVIFILFMMTVIFGVRAGLESIARSSEIFIPWILSLMFLTVIFLIGSLETENLLPVFEGGIQSIVYGSYYFLSFPFLELLTFLMITPYVKTKKRVKHSFMEGVLIGGLVLTIAITFCILVLGADFTERNSFPFYVLGKKVTIADILERVEVFIAIIWFLSIYFKLAVTVYVLTSGLQSIFKLKDYRPLTLPIGMLIIVTATLMFSTTMKQVEFSEVFFYPFTYIVCLVIPTTVYITGLIKQKRKRA</sequence>
<feature type="transmembrane region" description="Helical" evidence="8">
    <location>
        <begin position="337"/>
        <end position="359"/>
    </location>
</feature>
<evidence type="ECO:0000256" key="6">
    <source>
        <dbReference type="ARBA" id="ARBA00022989"/>
    </source>
</evidence>
<reference evidence="9" key="1">
    <citation type="submission" date="2022-06" db="EMBL/GenBank/DDBJ databases">
        <title>Aquibacillus sp. a new bacterium isolated from soil saline samples.</title>
        <authorList>
            <person name="Galisteo C."/>
            <person name="De La Haba R."/>
            <person name="Sanchez-Porro C."/>
            <person name="Ventosa A."/>
        </authorList>
    </citation>
    <scope>NUCLEOTIDE SEQUENCE</scope>
    <source>
        <strain evidence="9">3ASR75-54</strain>
    </source>
</reference>
<dbReference type="GO" id="GO:0009847">
    <property type="term" value="P:spore germination"/>
    <property type="evidence" value="ECO:0007669"/>
    <property type="project" value="InterPro"/>
</dbReference>
<dbReference type="PANTHER" id="PTHR34975:SF2">
    <property type="entry name" value="SPORE GERMINATION PROTEIN A2"/>
    <property type="match status" value="1"/>
</dbReference>
<evidence type="ECO:0000256" key="5">
    <source>
        <dbReference type="ARBA" id="ARBA00022692"/>
    </source>
</evidence>
<feature type="transmembrane region" description="Helical" evidence="8">
    <location>
        <begin position="188"/>
        <end position="209"/>
    </location>
</feature>
<comment type="caution">
    <text evidence="9">The sequence shown here is derived from an EMBL/GenBank/DDBJ whole genome shotgun (WGS) entry which is preliminary data.</text>
</comment>
<evidence type="ECO:0000256" key="3">
    <source>
        <dbReference type="ARBA" id="ARBA00022448"/>
    </source>
</evidence>
<dbReference type="AlphaFoldDB" id="A0A9X3WCJ1"/>
<dbReference type="GO" id="GO:0016020">
    <property type="term" value="C:membrane"/>
    <property type="evidence" value="ECO:0007669"/>
    <property type="project" value="UniProtKB-SubCell"/>
</dbReference>
<feature type="transmembrane region" description="Helical" evidence="8">
    <location>
        <begin position="271"/>
        <end position="293"/>
    </location>
</feature>
<evidence type="ECO:0000313" key="10">
    <source>
        <dbReference type="Proteomes" id="UP001145069"/>
    </source>
</evidence>
<feature type="transmembrane region" description="Helical" evidence="8">
    <location>
        <begin position="221"/>
        <end position="243"/>
    </location>
</feature>
<keyword evidence="5 8" id="KW-0812">Transmembrane</keyword>
<feature type="transmembrane region" description="Helical" evidence="8">
    <location>
        <begin position="7"/>
        <end position="29"/>
    </location>
</feature>
<dbReference type="NCBIfam" id="TIGR00912">
    <property type="entry name" value="2A0309"/>
    <property type="match status" value="1"/>
</dbReference>
<feature type="transmembrane region" description="Helical" evidence="8">
    <location>
        <begin position="82"/>
        <end position="106"/>
    </location>
</feature>
<dbReference type="InterPro" id="IPR004761">
    <property type="entry name" value="Spore_GerAB"/>
</dbReference>